<sequence>MNNRPSFSSIKIPITLEQLDKLNLVINKLSKDQLLWVSGYLWGIINQETQNNICKEESPVITIISASQTGNASRIAKWIFEKFQLIKFNVKLVNAANYKFKNIDQEKILLIIISTQGEGEPPEESIALYKFLMSKRAPNMTDTLFAVFGLGDSSYEFFNQAGKDVDNRLYELGAKRLLNRFDADINYDNQIKIWYNTLIKTLKIHIKTSLIQQDKTNVENIINKDYVSSYHKNNPFNAVCLLNQKITGKNSRKDVRHIEIDISNSKMVYKPGDAVGVWYENNDNLINEMLNLVKLHDNELISIYGKNISIKKALKKYFELTKNSSKIVEKYAFLSKNKHLLSIINDKYKLQKYVNNYPIVDMIRLAPNQLTAEQLISLLRPLTPRFYSIASSQSEMRNEIHITVNVVTFSIDNYCRGGGASTWLSNCIEEDNIPIFVQNNDNFRLPIDKTLPIIMICTGTGIAPFRSFMQQRDYDNASGKNWLFFGNHSFREDFLYQIEWQDYTRKGLLNKISLAWSRDQFEKVYIQDKIRTNGVKIWNWIQEGAHIYVCGNANSMAKDVEKALLEIIIRYGQINIEKAEDFLNKLRIEHRYQRDVY</sequence>
<comment type="pathway">
    <text evidence="11">Sulfur metabolism; hydrogen sulfide biosynthesis; hydrogen sulfide from sulfite (NADPH route): step 1/1.</text>
</comment>
<dbReference type="InterPro" id="IPR001433">
    <property type="entry name" value="OxRdtase_FAD/NAD-bd"/>
</dbReference>
<dbReference type="InterPro" id="IPR003097">
    <property type="entry name" value="CysJ-like_FAD-binding"/>
</dbReference>
<comment type="caution">
    <text evidence="15">The sequence shown here is derived from an EMBL/GenBank/DDBJ whole genome shotgun (WGS) entry which is preliminary data.</text>
</comment>
<dbReference type="PROSITE" id="PS50902">
    <property type="entry name" value="FLAVODOXIN_LIKE"/>
    <property type="match status" value="1"/>
</dbReference>
<dbReference type="OrthoDB" id="9816402at2"/>
<evidence type="ECO:0000256" key="11">
    <source>
        <dbReference type="PIRNR" id="PIRNR000207"/>
    </source>
</evidence>
<evidence type="ECO:0000256" key="1">
    <source>
        <dbReference type="ARBA" id="ARBA00022448"/>
    </source>
</evidence>
<comment type="cofactor">
    <cofactor evidence="11 12">
        <name>FAD</name>
        <dbReference type="ChEBI" id="CHEBI:57692"/>
    </cofactor>
    <text evidence="11 12">Binds 1 FAD per subunit.</text>
</comment>
<dbReference type="InterPro" id="IPR029039">
    <property type="entry name" value="Flavoprotein-like_sf"/>
</dbReference>
<dbReference type="InterPro" id="IPR010199">
    <property type="entry name" value="CysJ"/>
</dbReference>
<evidence type="ECO:0000256" key="12">
    <source>
        <dbReference type="PIRSR" id="PIRSR000207-1"/>
    </source>
</evidence>
<feature type="domain" description="FAD-binding FR-type" evidence="14">
    <location>
        <begin position="233"/>
        <end position="446"/>
    </location>
</feature>
<keyword evidence="3 11" id="KW-0285">Flavoprotein</keyword>
<dbReference type="InterPro" id="IPR017927">
    <property type="entry name" value="FAD-bd_FR_type"/>
</dbReference>
<dbReference type="GO" id="GO:0005829">
    <property type="term" value="C:cytosol"/>
    <property type="evidence" value="ECO:0007669"/>
    <property type="project" value="TreeGrafter"/>
</dbReference>
<keyword evidence="5 11" id="KW-0274">FAD</keyword>
<keyword evidence="6 11" id="KW-0521">NADP</keyword>
<dbReference type="GO" id="GO:0019344">
    <property type="term" value="P:cysteine biosynthetic process"/>
    <property type="evidence" value="ECO:0007669"/>
    <property type="project" value="UniProtKB-KW"/>
</dbReference>
<feature type="binding site" evidence="12">
    <location>
        <position position="559"/>
    </location>
    <ligand>
        <name>NADP(+)</name>
        <dbReference type="ChEBI" id="CHEBI:58349"/>
    </ligand>
</feature>
<feature type="binding site" evidence="12">
    <location>
        <begin position="517"/>
        <end position="518"/>
    </location>
    <ligand>
        <name>NADP(+)</name>
        <dbReference type="ChEBI" id="CHEBI:58349"/>
    </ligand>
</feature>
<evidence type="ECO:0000256" key="6">
    <source>
        <dbReference type="ARBA" id="ARBA00022857"/>
    </source>
</evidence>
<dbReference type="PRINTS" id="PR00369">
    <property type="entry name" value="FLAVODOXIN"/>
</dbReference>
<organism evidence="15 16">
    <name type="scientific">Candidatus Pantoea edessiphila</name>
    <dbReference type="NCBI Taxonomy" id="2044610"/>
    <lineage>
        <taxon>Bacteria</taxon>
        <taxon>Pseudomonadati</taxon>
        <taxon>Pseudomonadota</taxon>
        <taxon>Gammaproteobacteria</taxon>
        <taxon>Enterobacterales</taxon>
        <taxon>Erwiniaceae</taxon>
        <taxon>Pantoea</taxon>
    </lineage>
</organism>
<dbReference type="PANTHER" id="PTHR19384:SF128">
    <property type="entry name" value="NADPH OXIDOREDUCTASE A"/>
    <property type="match status" value="1"/>
</dbReference>
<dbReference type="PROSITE" id="PS51384">
    <property type="entry name" value="FAD_FR"/>
    <property type="match status" value="1"/>
</dbReference>
<dbReference type="SUPFAM" id="SSF63380">
    <property type="entry name" value="Riboflavin synthase domain-like"/>
    <property type="match status" value="1"/>
</dbReference>
<dbReference type="InterPro" id="IPR008254">
    <property type="entry name" value="Flavodoxin/NO_synth"/>
</dbReference>
<dbReference type="UniPathway" id="UPA00140">
    <property type="reaction ID" value="UER00207"/>
</dbReference>
<dbReference type="Gene3D" id="3.40.50.360">
    <property type="match status" value="1"/>
</dbReference>
<dbReference type="EMBL" id="PDKU01000004">
    <property type="protein sequence ID" value="PPI86392.1"/>
    <property type="molecule type" value="Genomic_DNA"/>
</dbReference>
<dbReference type="NCBIfam" id="NF008197">
    <property type="entry name" value="PRK10953.1"/>
    <property type="match status" value="1"/>
</dbReference>
<evidence type="ECO:0000256" key="4">
    <source>
        <dbReference type="ARBA" id="ARBA00022643"/>
    </source>
</evidence>
<evidence type="ECO:0000259" key="14">
    <source>
        <dbReference type="PROSITE" id="PS51384"/>
    </source>
</evidence>
<comment type="function">
    <text evidence="11">Component of the sulfite reductase complex that catalyzes the 6-electron reduction of sulfite to sulfide. This is one of several activities required for the biosynthesis of L-cysteine from sulfate. The flavoprotein component catalyzes the electron flow from NADPH -&gt; FAD -&gt; FMN to the hemoprotein component.</text>
</comment>
<dbReference type="Gene3D" id="1.20.990.10">
    <property type="entry name" value="NADPH-cytochrome p450 Reductase, Chain A, domain 3"/>
    <property type="match status" value="1"/>
</dbReference>
<dbReference type="Gene3D" id="2.40.30.10">
    <property type="entry name" value="Translation factors"/>
    <property type="match status" value="1"/>
</dbReference>
<keyword evidence="8 11" id="KW-0560">Oxidoreductase</keyword>
<dbReference type="InterPro" id="IPR001709">
    <property type="entry name" value="Flavoprot_Pyr_Nucl_cyt_Rdtase"/>
</dbReference>
<dbReference type="InterPro" id="IPR017938">
    <property type="entry name" value="Riboflavin_synthase-like_b-brl"/>
</dbReference>
<dbReference type="InterPro" id="IPR023173">
    <property type="entry name" value="NADPH_Cyt_P450_Rdtase_alpha"/>
</dbReference>
<dbReference type="SUPFAM" id="SSF52343">
    <property type="entry name" value="Ferredoxin reductase-like, C-terminal NADP-linked domain"/>
    <property type="match status" value="1"/>
</dbReference>
<keyword evidence="1 11" id="KW-0813">Transport</keyword>
<dbReference type="Pfam" id="PF00175">
    <property type="entry name" value="NAD_binding_1"/>
    <property type="match status" value="1"/>
</dbReference>
<proteinExistence type="predicted"/>
<feature type="binding site" evidence="12">
    <location>
        <position position="321"/>
    </location>
    <ligand>
        <name>FAD</name>
        <dbReference type="ChEBI" id="CHEBI:57692"/>
    </ligand>
</feature>
<dbReference type="AlphaFoldDB" id="A0A2P5SVQ2"/>
<dbReference type="Proteomes" id="UP000296144">
    <property type="component" value="Unassembled WGS sequence"/>
</dbReference>
<protein>
    <recommendedName>
        <fullName evidence="11">Sulfite reductase [NADPH] flavoprotein alpha-component</fullName>
        <shortName evidence="11">SiR-FP</shortName>
        <ecNumber evidence="11">1.8.1.2</ecNumber>
    </recommendedName>
</protein>
<evidence type="ECO:0000256" key="8">
    <source>
        <dbReference type="ARBA" id="ARBA00023002"/>
    </source>
</evidence>
<dbReference type="GO" id="GO:0070814">
    <property type="term" value="P:hydrogen sulfide biosynthetic process"/>
    <property type="evidence" value="ECO:0007669"/>
    <property type="project" value="UniProtKB-UniPathway"/>
</dbReference>
<dbReference type="GO" id="GO:0004783">
    <property type="term" value="F:sulfite reductase (NADPH) activity"/>
    <property type="evidence" value="ECO:0007669"/>
    <property type="project" value="UniProtKB-EC"/>
</dbReference>
<feature type="binding site" evidence="12">
    <location>
        <begin position="385"/>
        <end position="388"/>
    </location>
    <ligand>
        <name>FAD</name>
        <dbReference type="ChEBI" id="CHEBI:57692"/>
    </ligand>
</feature>
<keyword evidence="2 11" id="KW-0028">Amino-acid biosynthesis</keyword>
<keyword evidence="4 11" id="KW-0288">FMN</keyword>
<dbReference type="Gene3D" id="3.40.50.80">
    <property type="entry name" value="Nucleotide-binding domain of ferredoxin-NADP reductase (FNR) module"/>
    <property type="match status" value="1"/>
</dbReference>
<comment type="cofactor">
    <cofactor evidence="11 12">
        <name>FMN</name>
        <dbReference type="ChEBI" id="CHEBI:58210"/>
    </cofactor>
    <text evidence="11 12">Binds 1 FMN per subunit.</text>
</comment>
<evidence type="ECO:0000256" key="3">
    <source>
        <dbReference type="ARBA" id="ARBA00022630"/>
    </source>
</evidence>
<evidence type="ECO:0000256" key="9">
    <source>
        <dbReference type="ARBA" id="ARBA00023192"/>
    </source>
</evidence>
<feature type="domain" description="Flavodoxin-like" evidence="13">
    <location>
        <begin position="61"/>
        <end position="199"/>
    </location>
</feature>
<dbReference type="PIRSF" id="PIRSF000207">
    <property type="entry name" value="SiR-FP_CysJ"/>
    <property type="match status" value="1"/>
</dbReference>
<dbReference type="Pfam" id="PF00258">
    <property type="entry name" value="Flavodoxin_1"/>
    <property type="match status" value="1"/>
</dbReference>
<feature type="binding site" evidence="12">
    <location>
        <begin position="67"/>
        <end position="72"/>
    </location>
    <ligand>
        <name>FMN</name>
        <dbReference type="ChEBI" id="CHEBI:58210"/>
    </ligand>
</feature>
<evidence type="ECO:0000256" key="2">
    <source>
        <dbReference type="ARBA" id="ARBA00022605"/>
    </source>
</evidence>
<evidence type="ECO:0000256" key="5">
    <source>
        <dbReference type="ARBA" id="ARBA00022827"/>
    </source>
</evidence>
<dbReference type="EC" id="1.8.1.2" evidence="11"/>
<dbReference type="InterPro" id="IPR001094">
    <property type="entry name" value="Flavdoxin-like"/>
</dbReference>
<dbReference type="Pfam" id="PF00667">
    <property type="entry name" value="FAD_binding_1"/>
    <property type="match status" value="1"/>
</dbReference>
<name>A0A2P5SVQ2_9GAMM</name>
<comment type="subunit">
    <text evidence="11">Alpha(8)-beta(8). The alpha component is a flavoprotein, the beta component is a hemoprotein.</text>
</comment>
<feature type="binding site" evidence="12">
    <location>
        <position position="597"/>
    </location>
    <ligand>
        <name>FAD</name>
        <dbReference type="ChEBI" id="CHEBI:57692"/>
    </ligand>
</feature>
<feature type="binding site" evidence="12">
    <location>
        <begin position="523"/>
        <end position="527"/>
    </location>
    <ligand>
        <name>NADP(+)</name>
        <dbReference type="ChEBI" id="CHEBI:58349"/>
    </ligand>
</feature>
<dbReference type="SUPFAM" id="SSF52218">
    <property type="entry name" value="Flavoproteins"/>
    <property type="match status" value="1"/>
</dbReference>
<evidence type="ECO:0000313" key="15">
    <source>
        <dbReference type="EMBL" id="PPI86392.1"/>
    </source>
</evidence>
<feature type="binding site" evidence="12">
    <location>
        <begin position="418"/>
        <end position="421"/>
    </location>
    <ligand>
        <name>FAD</name>
        <dbReference type="ChEBI" id="CHEBI:57692"/>
    </ligand>
</feature>
<evidence type="ECO:0000313" key="16">
    <source>
        <dbReference type="Proteomes" id="UP000296144"/>
    </source>
</evidence>
<dbReference type="InterPro" id="IPR039261">
    <property type="entry name" value="FNR_nucleotide-bd"/>
</dbReference>
<dbReference type="PANTHER" id="PTHR19384">
    <property type="entry name" value="NITRIC OXIDE SYNTHASE-RELATED"/>
    <property type="match status" value="1"/>
</dbReference>
<reference evidence="15 16" key="1">
    <citation type="journal article" date="2018" name="Genome Biol. Evol.">
        <title>Cladogenesis and Genomic Streamlining in Extracellular Endosymbionts of Tropical Stink Bugs.</title>
        <authorList>
            <person name="Otero-Bravo A."/>
            <person name="Goffredi S."/>
            <person name="Sabree Z.L."/>
        </authorList>
    </citation>
    <scope>NUCLEOTIDE SEQUENCE [LARGE SCALE GENOMIC DNA]</scope>
    <source>
        <strain evidence="15 16">SoEL</strain>
    </source>
</reference>
<feature type="binding site" evidence="12">
    <location>
        <begin position="114"/>
        <end position="117"/>
    </location>
    <ligand>
        <name>FMN</name>
        <dbReference type="ChEBI" id="CHEBI:58210"/>
    </ligand>
</feature>
<dbReference type="RefSeq" id="WP_136130335.1">
    <property type="nucleotide sequence ID" value="NZ_PDKU01000004.1"/>
</dbReference>
<comment type="catalytic activity">
    <reaction evidence="10 11">
        <text>hydrogen sulfide + 3 NADP(+) + 3 H2O = sulfite + 3 NADPH + 4 H(+)</text>
        <dbReference type="Rhea" id="RHEA:13801"/>
        <dbReference type="ChEBI" id="CHEBI:15377"/>
        <dbReference type="ChEBI" id="CHEBI:15378"/>
        <dbReference type="ChEBI" id="CHEBI:17359"/>
        <dbReference type="ChEBI" id="CHEBI:29919"/>
        <dbReference type="ChEBI" id="CHEBI:57783"/>
        <dbReference type="ChEBI" id="CHEBI:58349"/>
        <dbReference type="EC" id="1.8.1.2"/>
    </reaction>
</comment>
<keyword evidence="7 11" id="KW-0249">Electron transport</keyword>
<evidence type="ECO:0000259" key="13">
    <source>
        <dbReference type="PROSITE" id="PS50902"/>
    </source>
</evidence>
<dbReference type="FunFam" id="3.40.50.80:FF:000001">
    <property type="entry name" value="NADPH--cytochrome P450 reductase 1"/>
    <property type="match status" value="1"/>
</dbReference>
<dbReference type="GO" id="GO:0050660">
    <property type="term" value="F:flavin adenine dinucleotide binding"/>
    <property type="evidence" value="ECO:0007669"/>
    <property type="project" value="InterPro"/>
</dbReference>
<keyword evidence="9 11" id="KW-0198">Cysteine biosynthesis</keyword>
<dbReference type="NCBIfam" id="TIGR01931">
    <property type="entry name" value="cysJ"/>
    <property type="match status" value="1"/>
</dbReference>
<gene>
    <name evidence="15" type="primary">cysJ</name>
    <name evidence="15" type="ORF">CRV10_02855</name>
</gene>
<evidence type="ECO:0000256" key="7">
    <source>
        <dbReference type="ARBA" id="ARBA00022982"/>
    </source>
</evidence>
<keyword evidence="16" id="KW-1185">Reference proteome</keyword>
<dbReference type="PRINTS" id="PR00371">
    <property type="entry name" value="FPNCR"/>
</dbReference>
<dbReference type="GO" id="GO:0010181">
    <property type="term" value="F:FMN binding"/>
    <property type="evidence" value="ECO:0007669"/>
    <property type="project" value="InterPro"/>
</dbReference>
<accession>A0A2P5SVQ2</accession>
<evidence type="ECO:0000256" key="10">
    <source>
        <dbReference type="ARBA" id="ARBA00052219"/>
    </source>
</evidence>